<evidence type="ECO:0000313" key="2">
    <source>
        <dbReference type="Proteomes" id="UP001184230"/>
    </source>
</evidence>
<protein>
    <submittedName>
        <fullName evidence="1">Uncharacterized protein</fullName>
    </submittedName>
</protein>
<name>A0ABU1NDC4_9BURK</name>
<reference evidence="1 2" key="1">
    <citation type="submission" date="2023-07" db="EMBL/GenBank/DDBJ databases">
        <title>Sorghum-associated microbial communities from plants grown in Nebraska, USA.</title>
        <authorList>
            <person name="Schachtman D."/>
        </authorList>
    </citation>
    <scope>NUCLEOTIDE SEQUENCE [LARGE SCALE GENOMIC DNA]</scope>
    <source>
        <strain evidence="1 2">DS1781</strain>
    </source>
</reference>
<comment type="caution">
    <text evidence="1">The sequence shown here is derived from an EMBL/GenBank/DDBJ whole genome shotgun (WGS) entry which is preliminary data.</text>
</comment>
<evidence type="ECO:0000313" key="1">
    <source>
        <dbReference type="EMBL" id="MDR6536469.1"/>
    </source>
</evidence>
<dbReference type="EMBL" id="JAVDRF010000004">
    <property type="protein sequence ID" value="MDR6536469.1"/>
    <property type="molecule type" value="Genomic_DNA"/>
</dbReference>
<organism evidence="1 2">
    <name type="scientific">Variovorax soli</name>
    <dbReference type="NCBI Taxonomy" id="376815"/>
    <lineage>
        <taxon>Bacteria</taxon>
        <taxon>Pseudomonadati</taxon>
        <taxon>Pseudomonadota</taxon>
        <taxon>Betaproteobacteria</taxon>
        <taxon>Burkholderiales</taxon>
        <taxon>Comamonadaceae</taxon>
        <taxon>Variovorax</taxon>
    </lineage>
</organism>
<dbReference type="Proteomes" id="UP001184230">
    <property type="component" value="Unassembled WGS sequence"/>
</dbReference>
<keyword evidence="2" id="KW-1185">Reference proteome</keyword>
<gene>
    <name evidence="1" type="ORF">J2739_002242</name>
</gene>
<accession>A0ABU1NDC4</accession>
<sequence length="99" mass="11282">MPWPMTRAMASFAPPAAVGTTRVIDFSGKAAAAFPHARDAASATAATRWVFWNFNCLLRWMIEIWMFGRLLLGPELNVPLFEDFCELHVYDRLMHTVDH</sequence>
<proteinExistence type="predicted"/>